<evidence type="ECO:0000313" key="5">
    <source>
        <dbReference type="Proteomes" id="UP000582016"/>
    </source>
</evidence>
<dbReference type="PANTHER" id="PTHR46082:SF11">
    <property type="entry name" value="AAA+ ATPASE DOMAIN-CONTAINING PROTEIN-RELATED"/>
    <property type="match status" value="1"/>
</dbReference>
<dbReference type="InterPro" id="IPR027417">
    <property type="entry name" value="P-loop_NTPase"/>
</dbReference>
<dbReference type="EMBL" id="JAAOAQ010000022">
    <property type="protein sequence ID" value="KAF5571017.1"/>
    <property type="molecule type" value="Genomic_DNA"/>
</dbReference>
<dbReference type="Gene3D" id="3.40.50.300">
    <property type="entry name" value="P-loop containing nucleotide triphosphate hydrolases"/>
    <property type="match status" value="1"/>
</dbReference>
<proteinExistence type="predicted"/>
<dbReference type="PANTHER" id="PTHR46082">
    <property type="entry name" value="ATP/GTP-BINDING PROTEIN-RELATED"/>
    <property type="match status" value="1"/>
</dbReference>
<evidence type="ECO:0000259" key="3">
    <source>
        <dbReference type="Pfam" id="PF24883"/>
    </source>
</evidence>
<evidence type="ECO:0000256" key="2">
    <source>
        <dbReference type="SAM" id="SignalP"/>
    </source>
</evidence>
<keyword evidence="1" id="KW-0677">Repeat</keyword>
<evidence type="ECO:0000256" key="1">
    <source>
        <dbReference type="ARBA" id="ARBA00022737"/>
    </source>
</evidence>
<dbReference type="InterPro" id="IPR035994">
    <property type="entry name" value="Nucleoside_phosphorylase_sf"/>
</dbReference>
<dbReference type="GO" id="GO:0009116">
    <property type="term" value="P:nucleoside metabolic process"/>
    <property type="evidence" value="ECO:0007669"/>
    <property type="project" value="InterPro"/>
</dbReference>
<dbReference type="Gene3D" id="3.40.50.1580">
    <property type="entry name" value="Nucleoside phosphorylase domain"/>
    <property type="match status" value="1"/>
</dbReference>
<feature type="domain" description="Nephrocystin 3-like N-terminal" evidence="3">
    <location>
        <begin position="340"/>
        <end position="500"/>
    </location>
</feature>
<name>A0A8H5KBR2_9HYPO</name>
<keyword evidence="5" id="KW-1185">Reference proteome</keyword>
<dbReference type="SUPFAM" id="SSF53167">
    <property type="entry name" value="Purine and uridine phosphorylases"/>
    <property type="match status" value="1"/>
</dbReference>
<organism evidence="4 5">
    <name type="scientific">Fusarium phyllophilum</name>
    <dbReference type="NCBI Taxonomy" id="47803"/>
    <lineage>
        <taxon>Eukaryota</taxon>
        <taxon>Fungi</taxon>
        <taxon>Dikarya</taxon>
        <taxon>Ascomycota</taxon>
        <taxon>Pezizomycotina</taxon>
        <taxon>Sordariomycetes</taxon>
        <taxon>Hypocreomycetidae</taxon>
        <taxon>Hypocreales</taxon>
        <taxon>Nectriaceae</taxon>
        <taxon>Fusarium</taxon>
        <taxon>Fusarium fujikuroi species complex</taxon>
    </lineage>
</organism>
<dbReference type="OrthoDB" id="1577640at2759"/>
<sequence>MLGHKLYTVGWICAVEAELVVVMELLDEEEDGPVDAPLTLPSGQYGTTSAASVARDMVRSFPNIRIGLMVGIGGGVPTKHDVRLGDVVFSSPNRRDGGVIQYDYGKAIQGQGLLIKGSLNQPPTSILTAMAKLRAIQTRRGHNLQKTVRSVLAKNERLVNEYQRPPLETDKLYKSDFVHVIPSETCSLACDETKVIPRSPRSSKKDSHKVHYGLIASGNQVMKDAIVRDKLALHEEVLCFEMEAAGLNNHFPCVVIRGICDYSDSNKNDAWQGFAAMMAAAYAKELLLQISPHKVEAEKKIEELLADVCEPILEMRENVGALKLRWKREDELKILDWISQWFLECENLQTWLHSPGTILYCPGMPGAGKTIMAATTIEYLSSKLDKSAGLGYVYCNYQKRSQQTTLNLLASLLRQLAQLFSPLPDVVTSLYLTKDHGRQSASMQEIVDTLHTVVNMCTGAFIVIDALDELEATGSCQSTFVSEIRRLRDRTMANILISSRPSQRSKEMLESCLT</sequence>
<keyword evidence="2" id="KW-0732">Signal</keyword>
<protein>
    <submittedName>
        <fullName evidence="4">Purine uridine phosphorylase</fullName>
    </submittedName>
</protein>
<dbReference type="GO" id="GO:0003824">
    <property type="term" value="F:catalytic activity"/>
    <property type="evidence" value="ECO:0007669"/>
    <property type="project" value="InterPro"/>
</dbReference>
<dbReference type="Pfam" id="PF24883">
    <property type="entry name" value="NPHP3_N"/>
    <property type="match status" value="1"/>
</dbReference>
<feature type="chain" id="PRO_5034500721" evidence="2">
    <location>
        <begin position="18"/>
        <end position="514"/>
    </location>
</feature>
<comment type="caution">
    <text evidence="4">The sequence shown here is derived from an EMBL/GenBank/DDBJ whole genome shotgun (WGS) entry which is preliminary data.</text>
</comment>
<dbReference type="Proteomes" id="UP000582016">
    <property type="component" value="Unassembled WGS sequence"/>
</dbReference>
<dbReference type="InterPro" id="IPR056884">
    <property type="entry name" value="NPHP3-like_N"/>
</dbReference>
<feature type="signal peptide" evidence="2">
    <location>
        <begin position="1"/>
        <end position="17"/>
    </location>
</feature>
<evidence type="ECO:0000313" key="4">
    <source>
        <dbReference type="EMBL" id="KAF5571017.1"/>
    </source>
</evidence>
<dbReference type="InterPro" id="IPR053137">
    <property type="entry name" value="NLR-like"/>
</dbReference>
<gene>
    <name evidence="4" type="ORF">FPHYL_775</name>
</gene>
<reference evidence="4 5" key="1">
    <citation type="submission" date="2020-05" db="EMBL/GenBank/DDBJ databases">
        <title>Identification and distribution of gene clusters putatively required for synthesis of sphingolipid metabolism inhibitors in phylogenetically diverse species of the filamentous fungus Fusarium.</title>
        <authorList>
            <person name="Kim H.-S."/>
            <person name="Busman M."/>
            <person name="Brown D.W."/>
            <person name="Divon H."/>
            <person name="Uhlig S."/>
            <person name="Proctor R.H."/>
        </authorList>
    </citation>
    <scope>NUCLEOTIDE SEQUENCE [LARGE SCALE GENOMIC DNA]</scope>
    <source>
        <strain evidence="4 5">NRRL 13617</strain>
    </source>
</reference>
<dbReference type="AlphaFoldDB" id="A0A8H5KBR2"/>
<accession>A0A8H5KBR2</accession>